<dbReference type="Pfam" id="PF02036">
    <property type="entry name" value="SCP2"/>
    <property type="match status" value="1"/>
</dbReference>
<reference evidence="2 3" key="1">
    <citation type="submission" date="2015-01" db="EMBL/GenBank/DDBJ databases">
        <title>Sequencing and annotation of Micromonospora carbonacea strain JXNU-1 genome.</title>
        <authorList>
            <person name="Long Z."/>
            <person name="Huang Y."/>
            <person name="Jiang Y."/>
        </authorList>
    </citation>
    <scope>NUCLEOTIDE SEQUENCE [LARGE SCALE GENOMIC DNA]</scope>
    <source>
        <strain evidence="2 3">JXNU-1</strain>
    </source>
</reference>
<dbReference type="AlphaFoldDB" id="A0A0D0X491"/>
<dbReference type="Proteomes" id="UP000032254">
    <property type="component" value="Unassembled WGS sequence"/>
</dbReference>
<organism evidence="2 3">
    <name type="scientific">Micromonospora haikouensis</name>
    <dbReference type="NCBI Taxonomy" id="686309"/>
    <lineage>
        <taxon>Bacteria</taxon>
        <taxon>Bacillati</taxon>
        <taxon>Actinomycetota</taxon>
        <taxon>Actinomycetes</taxon>
        <taxon>Micromonosporales</taxon>
        <taxon>Micromonosporaceae</taxon>
        <taxon>Micromonospora</taxon>
    </lineage>
</organism>
<dbReference type="EMBL" id="JXSX01000001">
    <property type="protein sequence ID" value="KIR65911.1"/>
    <property type="molecule type" value="Genomic_DNA"/>
</dbReference>
<evidence type="ECO:0000313" key="2">
    <source>
        <dbReference type="EMBL" id="KIR65911.1"/>
    </source>
</evidence>
<feature type="domain" description="SCP2" evidence="1">
    <location>
        <begin position="21"/>
        <end position="105"/>
    </location>
</feature>
<keyword evidence="3" id="KW-1185">Reference proteome</keyword>
<dbReference type="InterPro" id="IPR036527">
    <property type="entry name" value="SCP2_sterol-bd_dom_sf"/>
</dbReference>
<dbReference type="PATRIC" id="fig|47853.6.peg.2447"/>
<dbReference type="RefSeq" id="WP_043962736.1">
    <property type="nucleotide sequence ID" value="NZ_JBEZEP010000128.1"/>
</dbReference>
<accession>A0A0D0X491</accession>
<comment type="caution">
    <text evidence="2">The sequence shown here is derived from an EMBL/GenBank/DDBJ whole genome shotgun (WGS) entry which is preliminary data.</text>
</comment>
<proteinExistence type="predicted"/>
<dbReference type="SUPFAM" id="SSF55718">
    <property type="entry name" value="SCP-like"/>
    <property type="match status" value="1"/>
</dbReference>
<evidence type="ECO:0000259" key="1">
    <source>
        <dbReference type="Pfam" id="PF02036"/>
    </source>
</evidence>
<evidence type="ECO:0000313" key="3">
    <source>
        <dbReference type="Proteomes" id="UP000032254"/>
    </source>
</evidence>
<dbReference type="OrthoDB" id="3382099at2"/>
<dbReference type="GeneID" id="301304760"/>
<dbReference type="Gene3D" id="3.30.1050.10">
    <property type="entry name" value="SCP2 sterol-binding domain"/>
    <property type="match status" value="1"/>
</dbReference>
<gene>
    <name evidence="2" type="ORF">TK50_11550</name>
</gene>
<sequence length="136" mass="14862">MTASAADYLACWVGGRHEDLPENVSGTVRLDIRDDGSTDHWFLTIGDQQVGVSRSAEEADLVVAGDREVFDRIVAEGTHIGAALVRNDVTAQGDLRLLMLLRRLFPGPPDARHPREVAVRAAAAHRTSLPQRGERQ</sequence>
<dbReference type="InterPro" id="IPR003033">
    <property type="entry name" value="SCP2_sterol-bd_dom"/>
</dbReference>
<name>A0A0D0X491_9ACTN</name>
<protein>
    <submittedName>
        <fullName evidence="2">Sterol-binding protein</fullName>
    </submittedName>
</protein>